<dbReference type="EMBL" id="AP014924">
    <property type="protein sequence ID" value="BAS29043.1"/>
    <property type="molecule type" value="Genomic_DNA"/>
</dbReference>
<accession>A0A0K2SPH7</accession>
<dbReference type="KEGG" id="lpil:LIP_3226"/>
<reference evidence="3" key="1">
    <citation type="submission" date="2015-07" db="EMBL/GenBank/DDBJ databases">
        <title>Complete genome sequence and phylogenetic analysis of Limnochorda pilosa.</title>
        <authorList>
            <person name="Watanabe M."/>
            <person name="Kojima H."/>
            <person name="Fukui M."/>
        </authorList>
    </citation>
    <scope>NUCLEOTIDE SEQUENCE [LARGE SCALE GENOMIC DNA]</scope>
    <source>
        <strain evidence="3">HC45</strain>
    </source>
</reference>
<gene>
    <name evidence="2" type="ORF">LIP_3226</name>
</gene>
<name>A0A0K2SPH7_LIMPI</name>
<feature type="region of interest" description="Disordered" evidence="1">
    <location>
        <begin position="28"/>
        <end position="53"/>
    </location>
</feature>
<evidence type="ECO:0000313" key="2">
    <source>
        <dbReference type="EMBL" id="BAS29043.1"/>
    </source>
</evidence>
<keyword evidence="3" id="KW-1185">Reference proteome</keyword>
<dbReference type="Proteomes" id="UP000065807">
    <property type="component" value="Chromosome"/>
</dbReference>
<evidence type="ECO:0000256" key="1">
    <source>
        <dbReference type="SAM" id="MobiDB-lite"/>
    </source>
</evidence>
<reference evidence="3" key="2">
    <citation type="journal article" date="2016" name="Int. J. Syst. Evol. Microbiol.">
        <title>Complete genome sequence and cell structure of Limnochorda pilosa, a Gram-negative spore-former within the phylum Firmicutes.</title>
        <authorList>
            <person name="Watanabe M."/>
            <person name="Kojima H."/>
            <person name="Fukui M."/>
        </authorList>
    </citation>
    <scope>NUCLEOTIDE SEQUENCE [LARGE SCALE GENOMIC DNA]</scope>
    <source>
        <strain evidence="3">HC45</strain>
    </source>
</reference>
<sequence>MVWTGWVTLCPPLRPGIRLFSITARTQGRNAGPNALKGPGRERAGRLRGIRVE</sequence>
<proteinExistence type="predicted"/>
<dbReference type="STRING" id="1555112.LIP_3226"/>
<feature type="compositionally biased region" description="Basic and acidic residues" evidence="1">
    <location>
        <begin position="39"/>
        <end position="53"/>
    </location>
</feature>
<organism evidence="2 3">
    <name type="scientific">Limnochorda pilosa</name>
    <dbReference type="NCBI Taxonomy" id="1555112"/>
    <lineage>
        <taxon>Bacteria</taxon>
        <taxon>Bacillati</taxon>
        <taxon>Bacillota</taxon>
        <taxon>Limnochordia</taxon>
        <taxon>Limnochordales</taxon>
        <taxon>Limnochordaceae</taxon>
        <taxon>Limnochorda</taxon>
    </lineage>
</organism>
<dbReference type="AlphaFoldDB" id="A0A0K2SPH7"/>
<protein>
    <submittedName>
        <fullName evidence="2">Uncharacterized protein</fullName>
    </submittedName>
</protein>
<evidence type="ECO:0000313" key="3">
    <source>
        <dbReference type="Proteomes" id="UP000065807"/>
    </source>
</evidence>